<dbReference type="InterPro" id="IPR001750">
    <property type="entry name" value="ND/Mrp_TM"/>
</dbReference>
<dbReference type="Proteomes" id="UP000565579">
    <property type="component" value="Unassembled WGS sequence"/>
</dbReference>
<dbReference type="GO" id="GO:0050136">
    <property type="term" value="F:NADH dehydrogenase (quinone) (non-electrogenic) activity"/>
    <property type="evidence" value="ECO:0007669"/>
    <property type="project" value="UniProtKB-UniRule"/>
</dbReference>
<evidence type="ECO:0000256" key="2">
    <source>
        <dbReference type="ARBA" id="ARBA00022692"/>
    </source>
</evidence>
<keyword evidence="5" id="KW-1278">Translocase</keyword>
<comment type="subcellular location">
    <subcellularLocation>
        <location evidence="5">Cell membrane</location>
        <topology evidence="5">Multi-pass membrane protein</topology>
    </subcellularLocation>
    <subcellularLocation>
        <location evidence="1">Endomembrane system</location>
        <topology evidence="1">Multi-pass membrane protein</topology>
    </subcellularLocation>
    <subcellularLocation>
        <location evidence="6">Membrane</location>
        <topology evidence="6">Multi-pass membrane protein</topology>
    </subcellularLocation>
</comment>
<dbReference type="GO" id="GO:0042773">
    <property type="term" value="P:ATP synthesis coupled electron transport"/>
    <property type="evidence" value="ECO:0007669"/>
    <property type="project" value="InterPro"/>
</dbReference>
<dbReference type="RefSeq" id="WP_185107885.1">
    <property type="nucleotide sequence ID" value="NZ_BAAAXY010000074.1"/>
</dbReference>
<proteinExistence type="inferred from homology"/>
<dbReference type="GO" id="GO:0012505">
    <property type="term" value="C:endomembrane system"/>
    <property type="evidence" value="ECO:0007669"/>
    <property type="project" value="UniProtKB-SubCell"/>
</dbReference>
<keyword evidence="5" id="KW-0520">NAD</keyword>
<feature type="transmembrane region" description="Helical" evidence="5">
    <location>
        <begin position="192"/>
        <end position="219"/>
    </location>
</feature>
<dbReference type="GO" id="GO:0048038">
    <property type="term" value="F:quinone binding"/>
    <property type="evidence" value="ECO:0007669"/>
    <property type="project" value="UniProtKB-KW"/>
</dbReference>
<dbReference type="AlphaFoldDB" id="A0A7X0P1L0"/>
<reference evidence="8 9" key="1">
    <citation type="submission" date="2020-08" db="EMBL/GenBank/DDBJ databases">
        <title>Sequencing the genomes of 1000 actinobacteria strains.</title>
        <authorList>
            <person name="Klenk H.-P."/>
        </authorList>
    </citation>
    <scope>NUCLEOTIDE SEQUENCE [LARGE SCALE GENOMIC DNA]</scope>
    <source>
        <strain evidence="8 9">DSM 43768</strain>
    </source>
</reference>
<feature type="transmembrane region" description="Helical" evidence="5">
    <location>
        <begin position="389"/>
        <end position="411"/>
    </location>
</feature>
<feature type="transmembrane region" description="Helical" evidence="5">
    <location>
        <begin position="354"/>
        <end position="377"/>
    </location>
</feature>
<feature type="transmembrane region" description="Helical" evidence="5">
    <location>
        <begin position="12"/>
        <end position="31"/>
    </location>
</feature>
<keyword evidence="5" id="KW-0874">Quinone</keyword>
<keyword evidence="3 5" id="KW-1133">Transmembrane helix</keyword>
<feature type="transmembrane region" description="Helical" evidence="5">
    <location>
        <begin position="432"/>
        <end position="453"/>
    </location>
</feature>
<organism evidence="8 9">
    <name type="scientific">Nonomuraea rubra</name>
    <dbReference type="NCBI Taxonomy" id="46180"/>
    <lineage>
        <taxon>Bacteria</taxon>
        <taxon>Bacillati</taxon>
        <taxon>Actinomycetota</taxon>
        <taxon>Actinomycetes</taxon>
        <taxon>Streptosporangiales</taxon>
        <taxon>Streptosporangiaceae</taxon>
        <taxon>Nonomuraea</taxon>
    </lineage>
</organism>
<dbReference type="EC" id="7.1.1.-" evidence="5"/>
<dbReference type="HAMAP" id="MF_00445">
    <property type="entry name" value="NDH1_NuoN_1"/>
    <property type="match status" value="1"/>
</dbReference>
<feature type="transmembrane region" description="Helical" evidence="5">
    <location>
        <begin position="262"/>
        <end position="280"/>
    </location>
</feature>
<dbReference type="Pfam" id="PF00361">
    <property type="entry name" value="Proton_antipo_M"/>
    <property type="match status" value="1"/>
</dbReference>
<feature type="transmembrane region" description="Helical" evidence="5">
    <location>
        <begin position="129"/>
        <end position="147"/>
    </location>
</feature>
<feature type="transmembrane region" description="Helical" evidence="5">
    <location>
        <begin position="77"/>
        <end position="94"/>
    </location>
</feature>
<evidence type="ECO:0000256" key="6">
    <source>
        <dbReference type="RuleBase" id="RU000320"/>
    </source>
</evidence>
<keyword evidence="5" id="KW-0813">Transport</keyword>
<accession>A0A7X0P1L0</accession>
<evidence type="ECO:0000256" key="5">
    <source>
        <dbReference type="HAMAP-Rule" id="MF_00445"/>
    </source>
</evidence>
<name>A0A7X0P1L0_9ACTN</name>
<evidence type="ECO:0000313" key="8">
    <source>
        <dbReference type="EMBL" id="MBB6553595.1"/>
    </source>
</evidence>
<dbReference type="GO" id="GO:0008137">
    <property type="term" value="F:NADH dehydrogenase (ubiquinone) activity"/>
    <property type="evidence" value="ECO:0007669"/>
    <property type="project" value="InterPro"/>
</dbReference>
<feature type="transmembrane region" description="Helical" evidence="5">
    <location>
        <begin position="231"/>
        <end position="250"/>
    </location>
</feature>
<evidence type="ECO:0000313" key="9">
    <source>
        <dbReference type="Proteomes" id="UP000565579"/>
    </source>
</evidence>
<dbReference type="GO" id="GO:0005886">
    <property type="term" value="C:plasma membrane"/>
    <property type="evidence" value="ECO:0007669"/>
    <property type="project" value="UniProtKB-SubCell"/>
</dbReference>
<feature type="domain" description="NADH:quinone oxidoreductase/Mrp antiporter transmembrane" evidence="7">
    <location>
        <begin position="123"/>
        <end position="402"/>
    </location>
</feature>
<dbReference type="InterPro" id="IPR010096">
    <property type="entry name" value="NADH-Q_OxRdtase_suN/2"/>
</dbReference>
<comment type="function">
    <text evidence="5">NDH-1 shuttles electrons from NADH, via FMN and iron-sulfur (Fe-S) centers, to quinones in the respiratory chain. The immediate electron acceptor for the enzyme in this species is believed to be a menaquinone. Couples the redox reaction to proton translocation (for every two electrons transferred, four hydrogen ions are translocated across the cytoplasmic membrane), and thus conserves the redox energy in a proton gradient.</text>
</comment>
<protein>
    <recommendedName>
        <fullName evidence="5">NADH-quinone oxidoreductase subunit N</fullName>
        <ecNumber evidence="5">7.1.1.-</ecNumber>
    </recommendedName>
    <alternativeName>
        <fullName evidence="5">NADH dehydrogenase I subunit N</fullName>
    </alternativeName>
    <alternativeName>
        <fullName evidence="5">NDH-1 subunit N</fullName>
    </alternativeName>
</protein>
<comment type="catalytic activity">
    <reaction evidence="5">
        <text>a quinone + NADH + 5 H(+)(in) = a quinol + NAD(+) + 4 H(+)(out)</text>
        <dbReference type="Rhea" id="RHEA:57888"/>
        <dbReference type="ChEBI" id="CHEBI:15378"/>
        <dbReference type="ChEBI" id="CHEBI:24646"/>
        <dbReference type="ChEBI" id="CHEBI:57540"/>
        <dbReference type="ChEBI" id="CHEBI:57945"/>
        <dbReference type="ChEBI" id="CHEBI:132124"/>
    </reaction>
</comment>
<feature type="transmembrane region" description="Helical" evidence="5">
    <location>
        <begin position="317"/>
        <end position="342"/>
    </location>
</feature>
<keyword evidence="4 5" id="KW-0472">Membrane</keyword>
<feature type="transmembrane region" description="Helical" evidence="5">
    <location>
        <begin position="287"/>
        <end position="305"/>
    </location>
</feature>
<dbReference type="PANTHER" id="PTHR22773">
    <property type="entry name" value="NADH DEHYDROGENASE"/>
    <property type="match status" value="1"/>
</dbReference>
<keyword evidence="5" id="KW-1003">Cell membrane</keyword>
<dbReference type="EMBL" id="JACHMI010000001">
    <property type="protein sequence ID" value="MBB6553595.1"/>
    <property type="molecule type" value="Genomic_DNA"/>
</dbReference>
<feature type="transmembrane region" description="Helical" evidence="5">
    <location>
        <begin position="106"/>
        <end position="123"/>
    </location>
</feature>
<comment type="subunit">
    <text evidence="5">NDH-1 is composed of 14 different subunits. Subunits NuoA, H, J, K, L, M, N constitute the membrane sector of the complex.</text>
</comment>
<keyword evidence="9" id="KW-1185">Reference proteome</keyword>
<evidence type="ECO:0000256" key="1">
    <source>
        <dbReference type="ARBA" id="ARBA00004127"/>
    </source>
</evidence>
<sequence length="459" mass="47446">MSSMAENPLDLLPELLILLGAVAGLLVGLFVPRRRQRVVAWICGLALVSAMAAAGYAMTRPDVMAFEAFAVDLPTNVTRLAVAGMTLLIVLLGSGRLRGHSRESEWYVLVLLAALGTIVLAGASDLLVFVAGYLLASIPAYALAGFGKDAHGTEAALKYYLMGTFLGVVMLAGVTLQYGLSGTTSYTPAPGVPAAAGVAVLLVLAGVLFKVGAVPAHFWVPDATQGSSAPVAAFITTVPKIGAFIGLLRLATEVFAGTWRPVLAVIAVATMTLGNLAAFYQDNVRRLLAYSTISQAGYLLLPVVVAGQSGLAQPALLFYVAAYAVTNVGAFAVVVATGADSLTSYDGLGRRSPLLAFALLVCLLGLVGTPPTGVFVAKLLAFAAAWDGGYAWLAVIAVFNTVASVFYYLRWIVPLFRPGEPPAEPHPAASRVAELSALLSILLGLASGTFLALSPSGPP</sequence>
<evidence type="ECO:0000256" key="3">
    <source>
        <dbReference type="ARBA" id="ARBA00022989"/>
    </source>
</evidence>
<feature type="transmembrane region" description="Helical" evidence="5">
    <location>
        <begin position="159"/>
        <end position="180"/>
    </location>
</feature>
<comment type="similarity">
    <text evidence="5">Belongs to the complex I subunit 2 family.</text>
</comment>
<comment type="caution">
    <text evidence="8">The sequence shown here is derived from an EMBL/GenBank/DDBJ whole genome shotgun (WGS) entry which is preliminary data.</text>
</comment>
<evidence type="ECO:0000256" key="4">
    <source>
        <dbReference type="ARBA" id="ARBA00023136"/>
    </source>
</evidence>
<feature type="transmembrane region" description="Helical" evidence="5">
    <location>
        <begin position="38"/>
        <end position="57"/>
    </location>
</feature>
<gene>
    <name evidence="5" type="primary">nuoN</name>
    <name evidence="8" type="ORF">HD593_008390</name>
</gene>
<evidence type="ECO:0000259" key="7">
    <source>
        <dbReference type="Pfam" id="PF00361"/>
    </source>
</evidence>
<keyword evidence="2 5" id="KW-0812">Transmembrane</keyword>